<dbReference type="EMBL" id="JBJHQH010000053">
    <property type="protein sequence ID" value="MFK9095500.1"/>
    <property type="molecule type" value="Genomic_DNA"/>
</dbReference>
<gene>
    <name evidence="1" type="ORF">ACJEBI_29165</name>
</gene>
<evidence type="ECO:0000313" key="2">
    <source>
        <dbReference type="Proteomes" id="UP001623041"/>
    </source>
</evidence>
<reference evidence="1 2" key="1">
    <citation type="submission" date="2024-11" db="EMBL/GenBank/DDBJ databases">
        <authorList>
            <person name="Lucas J.A."/>
        </authorList>
    </citation>
    <scope>NUCLEOTIDE SEQUENCE [LARGE SCALE GENOMIC DNA]</scope>
    <source>
        <strain evidence="1 2">Z 5.4</strain>
    </source>
</reference>
<accession>A0ABW8RPP0</accession>
<keyword evidence="2" id="KW-1185">Reference proteome</keyword>
<dbReference type="RefSeq" id="WP_406583881.1">
    <property type="nucleotide sequence ID" value="NZ_JBJHQH010000053.1"/>
</dbReference>
<evidence type="ECO:0000313" key="1">
    <source>
        <dbReference type="EMBL" id="MFK9095500.1"/>
    </source>
</evidence>
<name>A0ABW8RPP0_9BACI</name>
<protein>
    <submittedName>
        <fullName evidence="1">Uncharacterized protein</fullName>
    </submittedName>
</protein>
<organism evidence="1 2">
    <name type="scientific">Bacillus salipaludis</name>
    <dbReference type="NCBI Taxonomy" id="2547811"/>
    <lineage>
        <taxon>Bacteria</taxon>
        <taxon>Bacillati</taxon>
        <taxon>Bacillota</taxon>
        <taxon>Bacilli</taxon>
        <taxon>Bacillales</taxon>
        <taxon>Bacillaceae</taxon>
        <taxon>Bacillus</taxon>
    </lineage>
</organism>
<comment type="caution">
    <text evidence="1">The sequence shown here is derived from an EMBL/GenBank/DDBJ whole genome shotgun (WGS) entry which is preliminary data.</text>
</comment>
<proteinExistence type="predicted"/>
<sequence length="103" mass="12687">MSDKEFEEYFKKKLEEEQENIKNLPYSLKQLREIYQQEFEIRKKMPVLELKMQPQEITYDLINQYIPDSWEMVRPGKLLYDEDELLSVLKIILLDFRALHFQL</sequence>
<dbReference type="Proteomes" id="UP001623041">
    <property type="component" value="Unassembled WGS sequence"/>
</dbReference>